<evidence type="ECO:0000313" key="1">
    <source>
        <dbReference type="EMBL" id="KAF3490331.1"/>
    </source>
</evidence>
<evidence type="ECO:0000313" key="2">
    <source>
        <dbReference type="Proteomes" id="UP000712600"/>
    </source>
</evidence>
<reference evidence="1" key="1">
    <citation type="submission" date="2019-12" db="EMBL/GenBank/DDBJ databases">
        <title>Genome sequencing and annotation of Brassica cretica.</title>
        <authorList>
            <person name="Studholme D.J."/>
            <person name="Sarris P."/>
        </authorList>
    </citation>
    <scope>NUCLEOTIDE SEQUENCE</scope>
    <source>
        <strain evidence="1">PFS-109/04</strain>
        <tissue evidence="1">Leaf</tissue>
    </source>
</reference>
<comment type="caution">
    <text evidence="1">The sequence shown here is derived from an EMBL/GenBank/DDBJ whole genome shotgun (WGS) entry which is preliminary data.</text>
</comment>
<dbReference type="Proteomes" id="UP000712600">
    <property type="component" value="Unassembled WGS sequence"/>
</dbReference>
<protein>
    <submittedName>
        <fullName evidence="1">Uncharacterized protein</fullName>
    </submittedName>
</protein>
<name>A0A8S9N4B8_BRACR</name>
<sequence length="208" mass="22906">MLKTRTYPRLVRLLHDPRLRTLVALQLVLSTVGVVLPPRSLLVTLDNPRTCDLLGHNDNSALDGQLPGVLVSPSDNPSRCDRAVHSCSMLPSGILPGGAVHTSRMGPLPGQSRWYRGVPRPCCGFTVGLLSPISFSVPLQFCQEYCIHCVWSLCWVLVHRCSHTPTFFLPGGLSRRPGDPSCRSLGRRGCPCNFGVLGRHHVDKRRDI</sequence>
<gene>
    <name evidence="1" type="ORF">F2Q69_00054878</name>
</gene>
<organism evidence="1 2">
    <name type="scientific">Brassica cretica</name>
    <name type="common">Mustard</name>
    <dbReference type="NCBI Taxonomy" id="69181"/>
    <lineage>
        <taxon>Eukaryota</taxon>
        <taxon>Viridiplantae</taxon>
        <taxon>Streptophyta</taxon>
        <taxon>Embryophyta</taxon>
        <taxon>Tracheophyta</taxon>
        <taxon>Spermatophyta</taxon>
        <taxon>Magnoliopsida</taxon>
        <taxon>eudicotyledons</taxon>
        <taxon>Gunneridae</taxon>
        <taxon>Pentapetalae</taxon>
        <taxon>rosids</taxon>
        <taxon>malvids</taxon>
        <taxon>Brassicales</taxon>
        <taxon>Brassicaceae</taxon>
        <taxon>Brassiceae</taxon>
        <taxon>Brassica</taxon>
    </lineage>
</organism>
<dbReference type="AlphaFoldDB" id="A0A8S9N4B8"/>
<dbReference type="EMBL" id="QGKX02002183">
    <property type="protein sequence ID" value="KAF3490331.1"/>
    <property type="molecule type" value="Genomic_DNA"/>
</dbReference>
<proteinExistence type="predicted"/>
<accession>A0A8S9N4B8</accession>